<dbReference type="Proteomes" id="UP000076837">
    <property type="component" value="Unassembled WGS sequence"/>
</dbReference>
<accession>A0A163BGJ6</accession>
<dbReference type="EMBL" id="JYNV01000240">
    <property type="protein sequence ID" value="KZM21758.1"/>
    <property type="molecule type" value="Genomic_DNA"/>
</dbReference>
<keyword evidence="2" id="KW-1185">Reference proteome</keyword>
<gene>
    <name evidence="1" type="ORF">ST47_g7145</name>
</gene>
<evidence type="ECO:0000313" key="2">
    <source>
        <dbReference type="Proteomes" id="UP000076837"/>
    </source>
</evidence>
<evidence type="ECO:0000313" key="1">
    <source>
        <dbReference type="EMBL" id="KZM21758.1"/>
    </source>
</evidence>
<comment type="caution">
    <text evidence="1">The sequence shown here is derived from an EMBL/GenBank/DDBJ whole genome shotgun (WGS) entry which is preliminary data.</text>
</comment>
<reference evidence="1 2" key="1">
    <citation type="journal article" date="2016" name="Sci. Rep.">
        <title>Draft genome sequencing and secretome analysis of fungal phytopathogen Ascochyta rabiei provides insight into the necrotrophic effector repertoire.</title>
        <authorList>
            <person name="Verma S."/>
            <person name="Gazara R.K."/>
            <person name="Nizam S."/>
            <person name="Parween S."/>
            <person name="Chattopadhyay D."/>
            <person name="Verma P.K."/>
        </authorList>
    </citation>
    <scope>NUCLEOTIDE SEQUENCE [LARGE SCALE GENOMIC DNA]</scope>
    <source>
        <strain evidence="1 2">ArDII</strain>
    </source>
</reference>
<sequence length="105" mass="11510">MRNRSKIPFGKGIVALESLQQVLRGAWILAERKVAVKIGEHSSPEGQSCGNIELIAYESRFGSFGINGRSARMSMVRTAESIQVVRAMNPKEDNDEGLLSLLPLP</sequence>
<protein>
    <submittedName>
        <fullName evidence="1">Uncharacterized protein</fullName>
    </submittedName>
</protein>
<name>A0A163BGJ6_DIDRA</name>
<proteinExistence type="predicted"/>
<organism evidence="1 2">
    <name type="scientific">Didymella rabiei</name>
    <name type="common">Chickpea ascochyta blight fungus</name>
    <name type="synonym">Mycosphaerella rabiei</name>
    <dbReference type="NCBI Taxonomy" id="5454"/>
    <lineage>
        <taxon>Eukaryota</taxon>
        <taxon>Fungi</taxon>
        <taxon>Dikarya</taxon>
        <taxon>Ascomycota</taxon>
        <taxon>Pezizomycotina</taxon>
        <taxon>Dothideomycetes</taxon>
        <taxon>Pleosporomycetidae</taxon>
        <taxon>Pleosporales</taxon>
        <taxon>Pleosporineae</taxon>
        <taxon>Didymellaceae</taxon>
        <taxon>Ascochyta</taxon>
    </lineage>
</organism>
<dbReference type="AlphaFoldDB" id="A0A163BGJ6"/>